<dbReference type="PANTHER" id="PTHR28674">
    <property type="entry name" value="SIMILAR TO DNA SEGMENT, CHR 10, WAYNE STATE UNIVERSITY 102,-EXPRESSED"/>
    <property type="match status" value="1"/>
</dbReference>
<dbReference type="GO" id="GO:0062064">
    <property type="term" value="F:box C/D methylation guide snoRNP complex binding"/>
    <property type="evidence" value="ECO:0007669"/>
    <property type="project" value="TreeGrafter"/>
</dbReference>
<dbReference type="EMBL" id="NQVE01000209">
    <property type="protein sequence ID" value="RAL38628.1"/>
    <property type="molecule type" value="Genomic_DNA"/>
</dbReference>
<proteinExistence type="predicted"/>
<name>A0A328D1X4_9ASTE</name>
<feature type="compositionally biased region" description="Acidic residues" evidence="1">
    <location>
        <begin position="307"/>
        <end position="326"/>
    </location>
</feature>
<keyword evidence="3" id="KW-1185">Reference proteome</keyword>
<comment type="caution">
    <text evidence="2">The sequence shown here is derived from an EMBL/GenBank/DDBJ whole genome shotgun (WGS) entry which is preliminary data.</text>
</comment>
<feature type="region of interest" description="Disordered" evidence="1">
    <location>
        <begin position="25"/>
        <end position="76"/>
    </location>
</feature>
<feature type="compositionally biased region" description="Basic and acidic residues" evidence="1">
    <location>
        <begin position="58"/>
        <end position="76"/>
    </location>
</feature>
<dbReference type="AlphaFoldDB" id="A0A328D1X4"/>
<dbReference type="Pfam" id="PF15370">
    <property type="entry name" value="NOPCHAP1"/>
    <property type="match status" value="1"/>
</dbReference>
<evidence type="ECO:0000256" key="1">
    <source>
        <dbReference type="SAM" id="MobiDB-lite"/>
    </source>
</evidence>
<reference evidence="2 3" key="1">
    <citation type="submission" date="2018-06" db="EMBL/GenBank/DDBJ databases">
        <title>The Genome of Cuscuta australis (Dodder) Provides Insight into the Evolution of Plant Parasitism.</title>
        <authorList>
            <person name="Liu H."/>
        </authorList>
    </citation>
    <scope>NUCLEOTIDE SEQUENCE [LARGE SCALE GENOMIC DNA]</scope>
    <source>
        <strain evidence="3">cv. Yunnan</strain>
        <tissue evidence="2">Vines</tissue>
    </source>
</reference>
<evidence type="ECO:0000313" key="3">
    <source>
        <dbReference type="Proteomes" id="UP000249390"/>
    </source>
</evidence>
<dbReference type="InterPro" id="IPR027921">
    <property type="entry name" value="NOPCHAP1"/>
</dbReference>
<protein>
    <submittedName>
        <fullName evidence="2">Uncharacterized protein</fullName>
    </submittedName>
</protein>
<dbReference type="GO" id="GO:0000492">
    <property type="term" value="P:box C/D snoRNP assembly"/>
    <property type="evidence" value="ECO:0007669"/>
    <property type="project" value="InterPro"/>
</dbReference>
<feature type="region of interest" description="Disordered" evidence="1">
    <location>
        <begin position="302"/>
        <end position="370"/>
    </location>
</feature>
<sequence>MIEETPFVLFNESIGAGRRIAWMDSQRFPPPSGGVQRKALNLETTRRLESGSSQTPKTKHERELKKTPEGSSRERDAVARLHAPLLQSLAAARQSPPRRKLSSLQVQESRYGGKAHRSSFTHCSQPFTGCLFRLLPNHNPSSICLHHCHIQTYSACARVSRSATPVFLKMKSNSKALLDLEGKTSPLESKLVFNNECKYLKSQSAKPSAASDMNKKTTPVPSQSQFLGKVKDFLGVISEANKKLEIDAKKNPEHYDIEALTGEESQFIEMDLMLGVAELQSDEAIAAAESAMAGYQPVITLASSSETDSEDSSDDDDDDDDDDAGSDEDKANFQKKGKNAKLVEGDSSSSEETSRNKKRSRKKPKIVELS</sequence>
<gene>
    <name evidence="2" type="ORF">DM860_002606</name>
</gene>
<dbReference type="PANTHER" id="PTHR28674:SF1">
    <property type="entry name" value="NOP PROTEIN CHAPERONE 1"/>
    <property type="match status" value="1"/>
</dbReference>
<accession>A0A328D1X4</accession>
<organism evidence="2 3">
    <name type="scientific">Cuscuta australis</name>
    <dbReference type="NCBI Taxonomy" id="267555"/>
    <lineage>
        <taxon>Eukaryota</taxon>
        <taxon>Viridiplantae</taxon>
        <taxon>Streptophyta</taxon>
        <taxon>Embryophyta</taxon>
        <taxon>Tracheophyta</taxon>
        <taxon>Spermatophyta</taxon>
        <taxon>Magnoliopsida</taxon>
        <taxon>eudicotyledons</taxon>
        <taxon>Gunneridae</taxon>
        <taxon>Pentapetalae</taxon>
        <taxon>asterids</taxon>
        <taxon>lamiids</taxon>
        <taxon>Solanales</taxon>
        <taxon>Convolvulaceae</taxon>
        <taxon>Cuscuteae</taxon>
        <taxon>Cuscuta</taxon>
        <taxon>Cuscuta subgen. Grammica</taxon>
        <taxon>Cuscuta sect. Cleistogrammica</taxon>
    </lineage>
</organism>
<evidence type="ECO:0000313" key="2">
    <source>
        <dbReference type="EMBL" id="RAL38628.1"/>
    </source>
</evidence>
<dbReference type="Proteomes" id="UP000249390">
    <property type="component" value="Unassembled WGS sequence"/>
</dbReference>